<dbReference type="SUPFAM" id="SSF50249">
    <property type="entry name" value="Nucleic acid-binding proteins"/>
    <property type="match status" value="1"/>
</dbReference>
<sequence>MKIEVPLSLKPMEAEAVDALPPAGESWQYEPKVDGFRCIIFRDRDEVHLQSKNQKPLERYFPEIAAAAKALDRKRFVLDGELVIPGQPFDALQARLHPATSRAERLSRETPAQYVAFDLLADNAGKTLLDKPFSERRAALEALFATIDRGAPFLLSKATNKSKTARTWLKQLGKGLDGIVAKRLDLRYRPGVRAMLKYKLWQSIDCVVGGVYCQKNALVIEYLLMGLYDETGRLHYIGRCRAQTIPQEDLAARLVTRLGRGGFTGKQPGGESRWTGGKREAIPVEPDLVVEVSADHIENGRFRHGSRFVRWRPDKDAAACSFDQVSRT</sequence>
<keyword evidence="7" id="KW-1185">Reference proteome</keyword>
<reference evidence="6" key="2">
    <citation type="submission" date="2021-01" db="EMBL/GenBank/DDBJ databases">
        <authorList>
            <person name="Mieszkin S."/>
            <person name="Pouder E."/>
            <person name="Alain K."/>
        </authorList>
    </citation>
    <scope>NUCLEOTIDE SEQUENCE</scope>
    <source>
        <strain evidence="6">HW T2.11</strain>
    </source>
</reference>
<dbReference type="InterPro" id="IPR012310">
    <property type="entry name" value="DNA_ligase_ATP-dep_cent"/>
</dbReference>
<dbReference type="GO" id="GO:0005524">
    <property type="term" value="F:ATP binding"/>
    <property type="evidence" value="ECO:0007669"/>
    <property type="project" value="InterPro"/>
</dbReference>
<dbReference type="PANTHER" id="PTHR45674:SF4">
    <property type="entry name" value="DNA LIGASE 1"/>
    <property type="match status" value="1"/>
</dbReference>
<organism evidence="6 7">
    <name type="scientific">Acidisoma silvae</name>
    <dbReference type="NCBI Taxonomy" id="2802396"/>
    <lineage>
        <taxon>Bacteria</taxon>
        <taxon>Pseudomonadati</taxon>
        <taxon>Pseudomonadota</taxon>
        <taxon>Alphaproteobacteria</taxon>
        <taxon>Acetobacterales</taxon>
        <taxon>Acidocellaceae</taxon>
        <taxon>Acidisoma</taxon>
    </lineage>
</organism>
<dbReference type="InterPro" id="IPR050191">
    <property type="entry name" value="ATP-dep_DNA_ligase"/>
</dbReference>
<comment type="catalytic activity">
    <reaction evidence="4">
        <text>ATP + (deoxyribonucleotide)n-3'-hydroxyl + 5'-phospho-(deoxyribonucleotide)m = (deoxyribonucleotide)n+m + AMP + diphosphate.</text>
        <dbReference type="EC" id="6.5.1.1"/>
    </reaction>
</comment>
<evidence type="ECO:0000259" key="5">
    <source>
        <dbReference type="PROSITE" id="PS50160"/>
    </source>
</evidence>
<evidence type="ECO:0000313" key="6">
    <source>
        <dbReference type="EMBL" id="MCB8877872.1"/>
    </source>
</evidence>
<dbReference type="GO" id="GO:0003910">
    <property type="term" value="F:DNA ligase (ATP) activity"/>
    <property type="evidence" value="ECO:0007669"/>
    <property type="project" value="UniProtKB-EC"/>
</dbReference>
<dbReference type="Pfam" id="PF01068">
    <property type="entry name" value="DNA_ligase_A_M"/>
    <property type="match status" value="1"/>
</dbReference>
<keyword evidence="3 6" id="KW-0436">Ligase</keyword>
<proteinExistence type="inferred from homology"/>
<evidence type="ECO:0000256" key="2">
    <source>
        <dbReference type="ARBA" id="ARBA00012727"/>
    </source>
</evidence>
<dbReference type="Pfam" id="PF04679">
    <property type="entry name" value="DNA_ligase_A_C"/>
    <property type="match status" value="1"/>
</dbReference>
<dbReference type="InterPro" id="IPR012340">
    <property type="entry name" value="NA-bd_OB-fold"/>
</dbReference>
<reference evidence="6" key="1">
    <citation type="journal article" date="2021" name="Microorganisms">
        <title>Acidisoma silvae sp. nov. and Acidisomacellulosilytica sp. nov., Two Acidophilic Bacteria Isolated from Decaying Wood, Hydrolyzing Cellulose and Producing Poly-3-hydroxybutyrate.</title>
        <authorList>
            <person name="Mieszkin S."/>
            <person name="Pouder E."/>
            <person name="Uroz S."/>
            <person name="Simon-Colin C."/>
            <person name="Alain K."/>
        </authorList>
    </citation>
    <scope>NUCLEOTIDE SEQUENCE</scope>
    <source>
        <strain evidence="6">HW T2.11</strain>
    </source>
</reference>
<dbReference type="InterPro" id="IPR044119">
    <property type="entry name" value="Adenylation_LigC-like"/>
</dbReference>
<dbReference type="Proteomes" id="UP000708298">
    <property type="component" value="Unassembled WGS sequence"/>
</dbReference>
<dbReference type="CDD" id="cd07905">
    <property type="entry name" value="Adenylation_DNA_ligase_LigC"/>
    <property type="match status" value="1"/>
</dbReference>
<evidence type="ECO:0000313" key="7">
    <source>
        <dbReference type="Proteomes" id="UP000708298"/>
    </source>
</evidence>
<dbReference type="SUPFAM" id="SSF56091">
    <property type="entry name" value="DNA ligase/mRNA capping enzyme, catalytic domain"/>
    <property type="match status" value="1"/>
</dbReference>
<protein>
    <recommendedName>
        <fullName evidence="2">DNA ligase (ATP)</fullName>
        <ecNumber evidence="2">6.5.1.1</ecNumber>
    </recommendedName>
</protein>
<dbReference type="InterPro" id="IPR012309">
    <property type="entry name" value="DNA_ligase_ATP-dep_C"/>
</dbReference>
<dbReference type="PANTHER" id="PTHR45674">
    <property type="entry name" value="DNA LIGASE 1/3 FAMILY MEMBER"/>
    <property type="match status" value="1"/>
</dbReference>
<dbReference type="PROSITE" id="PS50160">
    <property type="entry name" value="DNA_LIGASE_A3"/>
    <property type="match status" value="1"/>
</dbReference>
<dbReference type="EMBL" id="JAESVB010000019">
    <property type="protein sequence ID" value="MCB8877872.1"/>
    <property type="molecule type" value="Genomic_DNA"/>
</dbReference>
<dbReference type="Gene3D" id="2.40.50.140">
    <property type="entry name" value="Nucleic acid-binding proteins"/>
    <property type="match status" value="1"/>
</dbReference>
<evidence type="ECO:0000256" key="3">
    <source>
        <dbReference type="ARBA" id="ARBA00022598"/>
    </source>
</evidence>
<dbReference type="AlphaFoldDB" id="A0A963YWX3"/>
<evidence type="ECO:0000256" key="4">
    <source>
        <dbReference type="ARBA" id="ARBA00034003"/>
    </source>
</evidence>
<dbReference type="NCBIfam" id="NF006078">
    <property type="entry name" value="PRK08224.1"/>
    <property type="match status" value="1"/>
</dbReference>
<dbReference type="EC" id="6.5.1.1" evidence="2"/>
<accession>A0A963YWX3</accession>
<dbReference type="RefSeq" id="WP_227323517.1">
    <property type="nucleotide sequence ID" value="NZ_JAESVB010000019.1"/>
</dbReference>
<name>A0A963YWX3_9PROT</name>
<dbReference type="GO" id="GO:0006281">
    <property type="term" value="P:DNA repair"/>
    <property type="evidence" value="ECO:0007669"/>
    <property type="project" value="InterPro"/>
</dbReference>
<dbReference type="Gene3D" id="3.30.470.30">
    <property type="entry name" value="DNA ligase/mRNA capping enzyme"/>
    <property type="match status" value="1"/>
</dbReference>
<gene>
    <name evidence="6" type="ORF">ASILVAE211_21955</name>
</gene>
<dbReference type="GO" id="GO:0006310">
    <property type="term" value="P:DNA recombination"/>
    <property type="evidence" value="ECO:0007669"/>
    <property type="project" value="InterPro"/>
</dbReference>
<evidence type="ECO:0000256" key="1">
    <source>
        <dbReference type="ARBA" id="ARBA00007572"/>
    </source>
</evidence>
<comment type="caution">
    <text evidence="6">The sequence shown here is derived from an EMBL/GenBank/DDBJ whole genome shotgun (WGS) entry which is preliminary data.</text>
</comment>
<feature type="domain" description="ATP-dependent DNA ligase family profile" evidence="5">
    <location>
        <begin position="105"/>
        <end position="204"/>
    </location>
</feature>
<comment type="similarity">
    <text evidence="1">Belongs to the ATP-dependent DNA ligase family.</text>
</comment>